<dbReference type="EMBL" id="KP792962">
    <property type="protein sequence ID" value="AKT09038.1"/>
    <property type="molecule type" value="mRNA"/>
</dbReference>
<reference evidence="2" key="2">
    <citation type="submission" date="2015-02" db="EMBL/GenBank/DDBJ databases">
        <authorList>
            <person name="Chooi Y.-H."/>
        </authorList>
    </citation>
    <scope>NUCLEOTIDE SEQUENCE</scope>
</reference>
<evidence type="ECO:0000313" key="2">
    <source>
        <dbReference type="EMBL" id="AKT09038.1"/>
    </source>
</evidence>
<evidence type="ECO:0000256" key="1">
    <source>
        <dbReference type="SAM" id="SignalP"/>
    </source>
</evidence>
<keyword evidence="2" id="KW-0528">Neurotoxin</keyword>
<accession>A0A0K1D8G8</accession>
<protein>
    <submittedName>
        <fullName evidence="2">Putative neurotoxin LTDF S-01</fullName>
    </submittedName>
</protein>
<feature type="chain" id="PRO_5005458267" evidence="1">
    <location>
        <begin position="21"/>
        <end position="75"/>
    </location>
</feature>
<keyword evidence="1" id="KW-0732">Signal</keyword>
<keyword evidence="2" id="KW-0800">Toxin</keyword>
<name>A0A0K1D8G8_9ARAC</name>
<proteinExistence type="evidence at transcript level"/>
<dbReference type="AlphaFoldDB" id="A0A0K1D8G8"/>
<organism evidence="2">
    <name type="scientific">Dolomedes fimbriatus</name>
    <dbReference type="NCBI Taxonomy" id="1432569"/>
    <lineage>
        <taxon>Eukaryota</taxon>
        <taxon>Metazoa</taxon>
        <taxon>Ecdysozoa</taxon>
        <taxon>Arthropoda</taxon>
        <taxon>Chelicerata</taxon>
        <taxon>Arachnida</taxon>
        <taxon>Araneae</taxon>
        <taxon>Araneomorphae</taxon>
        <taxon>Entelegynae</taxon>
        <taxon>Lycosoidea</taxon>
        <taxon>Pisauridae</taxon>
        <taxon>Dolomedes</taxon>
    </lineage>
</organism>
<sequence length="75" mass="8793">MRNFQVAFLLVLLTVYSIHGEEMDVPEVAVEEVESDRENRNCGKTGDDCEYRYERCCDGFRCRYTGRTARLFICL</sequence>
<reference evidence="2" key="1">
    <citation type="journal article" date="2014" name="Sci. Data">
        <title>Comprehensive analysis of the venom gland transcriptome of the spider Dolomedes fimbriatus.</title>
        <authorList>
            <person name="Kozlov S.A."/>
            <person name="Lazarev V.N."/>
            <person name="Kostryukova E.S."/>
            <person name="Selezneva O.V."/>
            <person name="Ospanova E.A."/>
            <person name="Alexeev D.G."/>
            <person name="Govorun V.M."/>
            <person name="Grishin E.V."/>
        </authorList>
    </citation>
    <scope>NUCLEOTIDE SEQUENCE</scope>
</reference>
<feature type="signal peptide" evidence="1">
    <location>
        <begin position="1"/>
        <end position="20"/>
    </location>
</feature>